<dbReference type="AlphaFoldDB" id="A0A1F4Y3V4"/>
<proteinExistence type="predicted"/>
<dbReference type="Pfam" id="PF09650">
    <property type="entry name" value="PHA_gran_rgn"/>
    <property type="match status" value="1"/>
</dbReference>
<reference evidence="1 2" key="1">
    <citation type="journal article" date="2016" name="Nat. Commun.">
        <title>Thousands of microbial genomes shed light on interconnected biogeochemical processes in an aquifer system.</title>
        <authorList>
            <person name="Anantharaman K."/>
            <person name="Brown C.T."/>
            <person name="Hug L.A."/>
            <person name="Sharon I."/>
            <person name="Castelle C.J."/>
            <person name="Probst A.J."/>
            <person name="Thomas B.C."/>
            <person name="Singh A."/>
            <person name="Wilkins M.J."/>
            <person name="Karaoz U."/>
            <person name="Brodie E.L."/>
            <person name="Williams K.H."/>
            <person name="Hubbard S.S."/>
            <person name="Banfield J.F."/>
        </authorList>
    </citation>
    <scope>NUCLEOTIDE SEQUENCE [LARGE SCALE GENOMIC DNA]</scope>
</reference>
<evidence type="ECO:0000313" key="1">
    <source>
        <dbReference type="EMBL" id="OGC88456.1"/>
    </source>
</evidence>
<dbReference type="Proteomes" id="UP000176568">
    <property type="component" value="Unassembled WGS sequence"/>
</dbReference>
<evidence type="ECO:0000313" key="2">
    <source>
        <dbReference type="Proteomes" id="UP000176568"/>
    </source>
</evidence>
<organism evidence="1 2">
    <name type="scientific">Candidatus Adlerbacteria bacterium RIFOXYC1_FULL_48_26</name>
    <dbReference type="NCBI Taxonomy" id="1797247"/>
    <lineage>
        <taxon>Bacteria</taxon>
        <taxon>Candidatus Adleribacteriota</taxon>
    </lineage>
</organism>
<protein>
    <recommendedName>
        <fullName evidence="3">Polyhydroxyalkanoic acid system protein</fullName>
    </recommendedName>
</protein>
<accession>A0A1F4Y3V4</accession>
<name>A0A1F4Y3V4_9BACT</name>
<dbReference type="InterPro" id="IPR013433">
    <property type="entry name" value="PHA_gran_rgn"/>
</dbReference>
<gene>
    <name evidence="1" type="ORF">A2419_01800</name>
</gene>
<sequence length="98" mass="11256">MHIQVPHKFGAQAAVERVKQALEQVKVNPQVKDQLVIEKEEWEGNTLNFAFTGQGQHIKGTLVVEEKEFIVDAKLPLMLRMFEGRIEKMIGEQVKQML</sequence>
<dbReference type="EMBL" id="MEXB01000008">
    <property type="protein sequence ID" value="OGC88456.1"/>
    <property type="molecule type" value="Genomic_DNA"/>
</dbReference>
<evidence type="ECO:0008006" key="3">
    <source>
        <dbReference type="Google" id="ProtNLM"/>
    </source>
</evidence>
<comment type="caution">
    <text evidence="1">The sequence shown here is derived from an EMBL/GenBank/DDBJ whole genome shotgun (WGS) entry which is preliminary data.</text>
</comment>
<dbReference type="STRING" id="1797247.A2419_01800"/>